<proteinExistence type="predicted"/>
<keyword evidence="1" id="KW-0472">Membrane</keyword>
<gene>
    <name evidence="2" type="ORF">ROA7745_04456</name>
</gene>
<keyword evidence="1" id="KW-1133">Transmembrane helix</keyword>
<organism evidence="2 3">
    <name type="scientific">Roseovarius aestuarii</name>
    <dbReference type="NCBI Taxonomy" id="475083"/>
    <lineage>
        <taxon>Bacteria</taxon>
        <taxon>Pseudomonadati</taxon>
        <taxon>Pseudomonadota</taxon>
        <taxon>Alphaproteobacteria</taxon>
        <taxon>Rhodobacterales</taxon>
        <taxon>Roseobacteraceae</taxon>
        <taxon>Roseovarius</taxon>
    </lineage>
</organism>
<sequence>MKKIDVKQDYKRSKFLIVAMLAQIVVVWIIMGIYLAWLS</sequence>
<evidence type="ECO:0000313" key="3">
    <source>
        <dbReference type="Proteomes" id="UP000193224"/>
    </source>
</evidence>
<dbReference type="AlphaFoldDB" id="A0A1X7BY48"/>
<reference evidence="2 3" key="1">
    <citation type="submission" date="2017-03" db="EMBL/GenBank/DDBJ databases">
        <authorList>
            <person name="Afonso C.L."/>
            <person name="Miller P.J."/>
            <person name="Scott M.A."/>
            <person name="Spackman E."/>
            <person name="Goraichik I."/>
            <person name="Dimitrov K.M."/>
            <person name="Suarez D.L."/>
            <person name="Swayne D.E."/>
        </authorList>
    </citation>
    <scope>NUCLEOTIDE SEQUENCE [LARGE SCALE GENOMIC DNA]</scope>
    <source>
        <strain evidence="2 3">CECT 7745</strain>
    </source>
</reference>
<protein>
    <submittedName>
        <fullName evidence="2">Uncharacterized protein</fullName>
    </submittedName>
</protein>
<evidence type="ECO:0000313" key="2">
    <source>
        <dbReference type="EMBL" id="SMC14587.1"/>
    </source>
</evidence>
<dbReference type="Proteomes" id="UP000193224">
    <property type="component" value="Unassembled WGS sequence"/>
</dbReference>
<keyword evidence="3" id="KW-1185">Reference proteome</keyword>
<evidence type="ECO:0000256" key="1">
    <source>
        <dbReference type="SAM" id="Phobius"/>
    </source>
</evidence>
<name>A0A1X7BY48_9RHOB</name>
<keyword evidence="1" id="KW-0812">Transmembrane</keyword>
<accession>A0A1X7BY48</accession>
<feature type="transmembrane region" description="Helical" evidence="1">
    <location>
        <begin position="15"/>
        <end position="37"/>
    </location>
</feature>
<dbReference type="EMBL" id="FWXB01000031">
    <property type="protein sequence ID" value="SMC14587.1"/>
    <property type="molecule type" value="Genomic_DNA"/>
</dbReference>